<keyword evidence="2" id="KW-1185">Reference proteome</keyword>
<protein>
    <submittedName>
        <fullName evidence="1">Uncharacterized protein</fullName>
    </submittedName>
</protein>
<proteinExistence type="predicted"/>
<name>A0ACB6R752_9PLEO</name>
<sequence length="256" mass="28287">MSYQPTNLPQSSVNHTWGQLLPSLNGLYDAQLDERFDMEDPITTSMAPQSAPVAVAILEKPKPSRPLERAHHHVKPKTSKKSESEPQHPTAIHSWSQLSLASTLSEEDFEARFAAEEEELTRAGIIKEPTSTADNNNAPSLPKDQDQTKKLACIVKNTRTPSDCVAAQIAWSSSRNASSNDHDIAIDDQFNDHFMNEEQELILANAIKQARTPSASVAAQISWSEARARAREVENMEPFQANYSWSQVLPSLSSAA</sequence>
<evidence type="ECO:0000313" key="1">
    <source>
        <dbReference type="EMBL" id="KAF2475129.1"/>
    </source>
</evidence>
<accession>A0ACB6R752</accession>
<organism evidence="1 2">
    <name type="scientific">Lindgomyces ingoldianus</name>
    <dbReference type="NCBI Taxonomy" id="673940"/>
    <lineage>
        <taxon>Eukaryota</taxon>
        <taxon>Fungi</taxon>
        <taxon>Dikarya</taxon>
        <taxon>Ascomycota</taxon>
        <taxon>Pezizomycotina</taxon>
        <taxon>Dothideomycetes</taxon>
        <taxon>Pleosporomycetidae</taxon>
        <taxon>Pleosporales</taxon>
        <taxon>Lindgomycetaceae</taxon>
        <taxon>Lindgomyces</taxon>
    </lineage>
</organism>
<reference evidence="1" key="1">
    <citation type="journal article" date="2020" name="Stud. Mycol.">
        <title>101 Dothideomycetes genomes: a test case for predicting lifestyles and emergence of pathogens.</title>
        <authorList>
            <person name="Haridas S."/>
            <person name="Albert R."/>
            <person name="Binder M."/>
            <person name="Bloem J."/>
            <person name="Labutti K."/>
            <person name="Salamov A."/>
            <person name="Andreopoulos B."/>
            <person name="Baker S."/>
            <person name="Barry K."/>
            <person name="Bills G."/>
            <person name="Bluhm B."/>
            <person name="Cannon C."/>
            <person name="Castanera R."/>
            <person name="Culley D."/>
            <person name="Daum C."/>
            <person name="Ezra D."/>
            <person name="Gonzalez J."/>
            <person name="Henrissat B."/>
            <person name="Kuo A."/>
            <person name="Liang C."/>
            <person name="Lipzen A."/>
            <person name="Lutzoni F."/>
            <person name="Magnuson J."/>
            <person name="Mondo S."/>
            <person name="Nolan M."/>
            <person name="Ohm R."/>
            <person name="Pangilinan J."/>
            <person name="Park H.-J."/>
            <person name="Ramirez L."/>
            <person name="Alfaro M."/>
            <person name="Sun H."/>
            <person name="Tritt A."/>
            <person name="Yoshinaga Y."/>
            <person name="Zwiers L.-H."/>
            <person name="Turgeon B."/>
            <person name="Goodwin S."/>
            <person name="Spatafora J."/>
            <person name="Crous P."/>
            <person name="Grigoriev I."/>
        </authorList>
    </citation>
    <scope>NUCLEOTIDE SEQUENCE</scope>
    <source>
        <strain evidence="1">ATCC 200398</strain>
    </source>
</reference>
<evidence type="ECO:0000313" key="2">
    <source>
        <dbReference type="Proteomes" id="UP000799755"/>
    </source>
</evidence>
<gene>
    <name evidence="1" type="ORF">BDR25DRAFT_300968</name>
</gene>
<dbReference type="EMBL" id="MU003496">
    <property type="protein sequence ID" value="KAF2475129.1"/>
    <property type="molecule type" value="Genomic_DNA"/>
</dbReference>
<comment type="caution">
    <text evidence="1">The sequence shown here is derived from an EMBL/GenBank/DDBJ whole genome shotgun (WGS) entry which is preliminary data.</text>
</comment>
<dbReference type="Proteomes" id="UP000799755">
    <property type="component" value="Unassembled WGS sequence"/>
</dbReference>